<keyword evidence="3" id="KW-0325">Glycoprotein</keyword>
<dbReference type="PANTHER" id="PTHR10680">
    <property type="entry name" value="PEPTIDYL-GLYCINE ALPHA-AMIDATING MONOOXYGENASE"/>
    <property type="match status" value="1"/>
</dbReference>
<sequence length="483" mass="53945">MVEGALEFPCLVWLIAVQKADAQPVPTVCSSYMWNATAQVINIDSSGSTQVSAPYDVAIDSNQNIYVADYNNQRVQQWQSGQKNGSTIAGVTGQGGNGFNQFNRPTSVFVDTNGNLYVADRDNYRIQRWAPNSVIGVTVAGGNGLGNSLTQFGPSYSIYVDANMSIYISDYQYHRVVKWVSGAPNCTVVAGGNGAGSSLTQLHNPIGITVDTTTGNLYVADSANHRVQRWSPGAWQGVTVAGQSGVPGTGSNQFNTPRAVQLDRQGYLYILDYANTRIQRWAPNAVYGVTILATTSGKGTNQWTYPYSMKTDQLGNLYVVDAYTNRVQKYTLSCGPTTTTTTLAPLSSILLKKFSSQITNKVIELCRKENDEIKLKHYFIEKIEDNKWRIGQKDEEKNHFITSSIIYGDSCKDLLFCDCRFYLQNQLPCRHTIVLLNKINDHMYDQIYEIQQIISLHKRWLKNPVNYYLNEIDDYNNIQSYDS</sequence>
<feature type="domain" description="SWIM-type" evidence="7">
    <location>
        <begin position="402"/>
        <end position="440"/>
    </location>
</feature>
<keyword evidence="10" id="KW-1185">Reference proteome</keyword>
<dbReference type="AlphaFoldDB" id="A0A814LKM7"/>
<name>A0A814LKM7_9BILA</name>
<dbReference type="InterPro" id="IPR007527">
    <property type="entry name" value="Znf_SWIM"/>
</dbReference>
<evidence type="ECO:0000256" key="6">
    <source>
        <dbReference type="SAM" id="SignalP"/>
    </source>
</evidence>
<dbReference type="PROSITE" id="PS51125">
    <property type="entry name" value="NHL"/>
    <property type="match status" value="3"/>
</dbReference>
<reference evidence="8" key="1">
    <citation type="submission" date="2021-02" db="EMBL/GenBank/DDBJ databases">
        <authorList>
            <person name="Nowell W R."/>
        </authorList>
    </citation>
    <scope>NUCLEOTIDE SEQUENCE</scope>
</reference>
<feature type="signal peptide" evidence="6">
    <location>
        <begin position="1"/>
        <end position="22"/>
    </location>
</feature>
<comment type="caution">
    <text evidence="8">The sequence shown here is derived from an EMBL/GenBank/DDBJ whole genome shotgun (WGS) entry which is preliminary data.</text>
</comment>
<dbReference type="GO" id="GO:0008270">
    <property type="term" value="F:zinc ion binding"/>
    <property type="evidence" value="ECO:0007669"/>
    <property type="project" value="UniProtKB-KW"/>
</dbReference>
<keyword evidence="4" id="KW-0479">Metal-binding</keyword>
<dbReference type="Proteomes" id="UP000681722">
    <property type="component" value="Unassembled WGS sequence"/>
</dbReference>
<evidence type="ECO:0000256" key="5">
    <source>
        <dbReference type="PROSITE-ProRule" id="PRU00504"/>
    </source>
</evidence>
<keyword evidence="2" id="KW-0677">Repeat</keyword>
<evidence type="ECO:0000256" key="1">
    <source>
        <dbReference type="ARBA" id="ARBA00022729"/>
    </source>
</evidence>
<dbReference type="Proteomes" id="UP000663829">
    <property type="component" value="Unassembled WGS sequence"/>
</dbReference>
<dbReference type="EMBL" id="CAJOBC010004591">
    <property type="protein sequence ID" value="CAF3833677.1"/>
    <property type="molecule type" value="Genomic_DNA"/>
</dbReference>
<evidence type="ECO:0000259" key="7">
    <source>
        <dbReference type="PROSITE" id="PS50966"/>
    </source>
</evidence>
<evidence type="ECO:0000313" key="10">
    <source>
        <dbReference type="Proteomes" id="UP000663829"/>
    </source>
</evidence>
<evidence type="ECO:0000313" key="9">
    <source>
        <dbReference type="EMBL" id="CAF3833677.1"/>
    </source>
</evidence>
<evidence type="ECO:0000256" key="2">
    <source>
        <dbReference type="ARBA" id="ARBA00022737"/>
    </source>
</evidence>
<dbReference type="Pfam" id="PF04434">
    <property type="entry name" value="SWIM"/>
    <property type="match status" value="1"/>
</dbReference>
<evidence type="ECO:0000256" key="3">
    <source>
        <dbReference type="ARBA" id="ARBA00023180"/>
    </source>
</evidence>
<protein>
    <recommendedName>
        <fullName evidence="7">SWIM-type domain-containing protein</fullName>
    </recommendedName>
</protein>
<keyword evidence="1 6" id="KW-0732">Signal</keyword>
<dbReference type="Gene3D" id="2.120.10.30">
    <property type="entry name" value="TolB, C-terminal domain"/>
    <property type="match status" value="2"/>
</dbReference>
<organism evidence="8 10">
    <name type="scientific">Didymodactylos carnosus</name>
    <dbReference type="NCBI Taxonomy" id="1234261"/>
    <lineage>
        <taxon>Eukaryota</taxon>
        <taxon>Metazoa</taxon>
        <taxon>Spiralia</taxon>
        <taxon>Gnathifera</taxon>
        <taxon>Rotifera</taxon>
        <taxon>Eurotatoria</taxon>
        <taxon>Bdelloidea</taxon>
        <taxon>Philodinida</taxon>
        <taxon>Philodinidae</taxon>
        <taxon>Didymodactylos</taxon>
    </lineage>
</organism>
<accession>A0A814LKM7</accession>
<proteinExistence type="predicted"/>
<dbReference type="PROSITE" id="PS50966">
    <property type="entry name" value="ZF_SWIM"/>
    <property type="match status" value="1"/>
</dbReference>
<dbReference type="SUPFAM" id="SSF63829">
    <property type="entry name" value="Calcium-dependent phosphotriesterase"/>
    <property type="match status" value="1"/>
</dbReference>
<evidence type="ECO:0000313" key="8">
    <source>
        <dbReference type="EMBL" id="CAF1065986.1"/>
    </source>
</evidence>
<dbReference type="Pfam" id="PF01436">
    <property type="entry name" value="NHL"/>
    <property type="match status" value="3"/>
</dbReference>
<keyword evidence="4" id="KW-0863">Zinc-finger</keyword>
<feature type="repeat" description="NHL" evidence="5">
    <location>
        <begin position="40"/>
        <end position="81"/>
    </location>
</feature>
<evidence type="ECO:0000256" key="4">
    <source>
        <dbReference type="PROSITE-ProRule" id="PRU00325"/>
    </source>
</evidence>
<gene>
    <name evidence="8" type="ORF">GPM918_LOCUS17027</name>
    <name evidence="9" type="ORF">SRO942_LOCUS17026</name>
</gene>
<dbReference type="PANTHER" id="PTHR10680:SF28">
    <property type="entry name" value="SMP-30_GLUCONOLACTONASE_LRE-LIKE REGION DOMAIN-CONTAINING PROTEIN"/>
    <property type="match status" value="1"/>
</dbReference>
<dbReference type="GO" id="GO:0005576">
    <property type="term" value="C:extracellular region"/>
    <property type="evidence" value="ECO:0007669"/>
    <property type="project" value="TreeGrafter"/>
</dbReference>
<dbReference type="CDD" id="cd05819">
    <property type="entry name" value="NHL"/>
    <property type="match status" value="1"/>
</dbReference>
<dbReference type="InterPro" id="IPR001258">
    <property type="entry name" value="NHL_repeat"/>
</dbReference>
<feature type="repeat" description="NHL" evidence="5">
    <location>
        <begin position="89"/>
        <end position="132"/>
    </location>
</feature>
<feature type="chain" id="PRO_5035684748" description="SWIM-type domain-containing protein" evidence="6">
    <location>
        <begin position="23"/>
        <end position="483"/>
    </location>
</feature>
<dbReference type="OrthoDB" id="342730at2759"/>
<dbReference type="InterPro" id="IPR011042">
    <property type="entry name" value="6-blade_b-propeller_TolB-like"/>
</dbReference>
<keyword evidence="4" id="KW-0862">Zinc</keyword>
<dbReference type="EMBL" id="CAJNOQ010004591">
    <property type="protein sequence ID" value="CAF1065986.1"/>
    <property type="molecule type" value="Genomic_DNA"/>
</dbReference>
<feature type="repeat" description="NHL" evidence="5">
    <location>
        <begin position="196"/>
        <end position="233"/>
    </location>
</feature>